<keyword evidence="3" id="KW-0285">Flavoprotein</keyword>
<comment type="similarity">
    <text evidence="2">Belongs to the DAMOX/DASOX family.</text>
</comment>
<dbReference type="PANTHER" id="PTHR11530:SF28">
    <property type="entry name" value="D-ASPARTATE OXIDASE 1"/>
    <property type="match status" value="1"/>
</dbReference>
<sequence length="332" mass="38171">MKIAVVGQGVIGLSSALAILETFPHADIVIFGDRPFEKCCSYGPAGHFRVDRLSSKRWGRIAHERFAKLDREYPGNETGVKLVPCYMQSDSKKTLDDQEEYNADIVYNFRWLQDREKNSLFVEPSQYCIHFTSYASEGRKYVPWLKRQLEAKGVKFVNRELKTLDELADEGYTVIINCAGLHGGKLAGDDDTVFPLRGVAFEVDAPWHKYCLYRDFVTFTLPLENTVLLGSVRQPHRYDLEITDVDRKDILDRYYKLHPAMKSAKIIREWCGLRPDRPDVRLEHQIKKTPKGKPYHVIHNYGHGGNGFTLHWGCATDVVDYVKKIGQERSKL</sequence>
<feature type="domain" description="FAD dependent oxidoreductase" evidence="6">
    <location>
        <begin position="2"/>
        <end position="319"/>
    </location>
</feature>
<evidence type="ECO:0000256" key="4">
    <source>
        <dbReference type="ARBA" id="ARBA00022827"/>
    </source>
</evidence>
<evidence type="ECO:0000256" key="5">
    <source>
        <dbReference type="ARBA" id="ARBA00023002"/>
    </source>
</evidence>
<dbReference type="SUPFAM" id="SSF54373">
    <property type="entry name" value="FAD-linked reductases, C-terminal domain"/>
    <property type="match status" value="1"/>
</dbReference>
<keyword evidence="4" id="KW-0274">FAD</keyword>
<dbReference type="GO" id="GO:0005737">
    <property type="term" value="C:cytoplasm"/>
    <property type="evidence" value="ECO:0007669"/>
    <property type="project" value="TreeGrafter"/>
</dbReference>
<dbReference type="GO" id="GO:0071949">
    <property type="term" value="F:FAD binding"/>
    <property type="evidence" value="ECO:0007669"/>
    <property type="project" value="InterPro"/>
</dbReference>
<dbReference type="GO" id="GO:0003884">
    <property type="term" value="F:D-amino-acid oxidase activity"/>
    <property type="evidence" value="ECO:0007669"/>
    <property type="project" value="InterPro"/>
</dbReference>
<evidence type="ECO:0000256" key="3">
    <source>
        <dbReference type="ARBA" id="ARBA00022630"/>
    </source>
</evidence>
<evidence type="ECO:0000313" key="7">
    <source>
        <dbReference type="Proteomes" id="UP000887540"/>
    </source>
</evidence>
<dbReference type="GO" id="GO:0019478">
    <property type="term" value="P:D-amino acid catabolic process"/>
    <property type="evidence" value="ECO:0007669"/>
    <property type="project" value="TreeGrafter"/>
</dbReference>
<dbReference type="InterPro" id="IPR006181">
    <property type="entry name" value="D-amino_acid_oxidase_CS"/>
</dbReference>
<protein>
    <submittedName>
        <fullName evidence="8">FAD dependent oxidoreductase domain-containing protein</fullName>
    </submittedName>
</protein>
<dbReference type="InterPro" id="IPR006076">
    <property type="entry name" value="FAD-dep_OxRdtase"/>
</dbReference>
<reference evidence="8" key="1">
    <citation type="submission" date="2022-11" db="UniProtKB">
        <authorList>
            <consortium name="WormBaseParasite"/>
        </authorList>
    </citation>
    <scope>IDENTIFICATION</scope>
</reference>
<evidence type="ECO:0000256" key="2">
    <source>
        <dbReference type="ARBA" id="ARBA00006730"/>
    </source>
</evidence>
<evidence type="ECO:0000313" key="8">
    <source>
        <dbReference type="WBParaSite" id="ACRNAN_scaffold3856.g32059.t1"/>
    </source>
</evidence>
<dbReference type="Proteomes" id="UP000887540">
    <property type="component" value="Unplaced"/>
</dbReference>
<keyword evidence="5" id="KW-0560">Oxidoreductase</keyword>
<dbReference type="PANTHER" id="PTHR11530">
    <property type="entry name" value="D-AMINO ACID OXIDASE"/>
    <property type="match status" value="1"/>
</dbReference>
<evidence type="ECO:0000256" key="1">
    <source>
        <dbReference type="ARBA" id="ARBA00001974"/>
    </source>
</evidence>
<evidence type="ECO:0000259" key="6">
    <source>
        <dbReference type="Pfam" id="PF01266"/>
    </source>
</evidence>
<dbReference type="PROSITE" id="PS00677">
    <property type="entry name" value="DAO"/>
    <property type="match status" value="1"/>
</dbReference>
<accession>A0A914DUK8</accession>
<name>A0A914DUK8_9BILA</name>
<dbReference type="Gene3D" id="3.30.9.10">
    <property type="entry name" value="D-Amino Acid Oxidase, subunit A, domain 2"/>
    <property type="match status" value="1"/>
</dbReference>
<dbReference type="Pfam" id="PF01266">
    <property type="entry name" value="DAO"/>
    <property type="match status" value="1"/>
</dbReference>
<dbReference type="AlphaFoldDB" id="A0A914DUK8"/>
<dbReference type="Gene3D" id="3.40.50.720">
    <property type="entry name" value="NAD(P)-binding Rossmann-like Domain"/>
    <property type="match status" value="1"/>
</dbReference>
<keyword evidence="7" id="KW-1185">Reference proteome</keyword>
<proteinExistence type="inferred from homology"/>
<dbReference type="SUPFAM" id="SSF51971">
    <property type="entry name" value="Nucleotide-binding domain"/>
    <property type="match status" value="1"/>
</dbReference>
<organism evidence="7 8">
    <name type="scientific">Acrobeloides nanus</name>
    <dbReference type="NCBI Taxonomy" id="290746"/>
    <lineage>
        <taxon>Eukaryota</taxon>
        <taxon>Metazoa</taxon>
        <taxon>Ecdysozoa</taxon>
        <taxon>Nematoda</taxon>
        <taxon>Chromadorea</taxon>
        <taxon>Rhabditida</taxon>
        <taxon>Tylenchina</taxon>
        <taxon>Cephalobomorpha</taxon>
        <taxon>Cephaloboidea</taxon>
        <taxon>Cephalobidae</taxon>
        <taxon>Acrobeloides</taxon>
    </lineage>
</organism>
<dbReference type="WBParaSite" id="ACRNAN_scaffold3856.g32059.t1">
    <property type="protein sequence ID" value="ACRNAN_scaffold3856.g32059.t1"/>
    <property type="gene ID" value="ACRNAN_scaffold3856.g32059"/>
</dbReference>
<comment type="cofactor">
    <cofactor evidence="1">
        <name>FAD</name>
        <dbReference type="ChEBI" id="CHEBI:57692"/>
    </cofactor>
</comment>
<dbReference type="InterPro" id="IPR023209">
    <property type="entry name" value="DAO"/>
</dbReference>